<dbReference type="PANTHER" id="PTHR46586:SF3">
    <property type="entry name" value="ANKYRIN REPEAT-CONTAINING PROTEIN"/>
    <property type="match status" value="1"/>
</dbReference>
<dbReference type="SUPFAM" id="SSF48403">
    <property type="entry name" value="Ankyrin repeat"/>
    <property type="match status" value="1"/>
</dbReference>
<dbReference type="Gene3D" id="1.25.40.20">
    <property type="entry name" value="Ankyrin repeat-containing domain"/>
    <property type="match status" value="1"/>
</dbReference>
<dbReference type="PANTHER" id="PTHR46586">
    <property type="entry name" value="ANKYRIN REPEAT-CONTAINING PROTEIN"/>
    <property type="match status" value="1"/>
</dbReference>
<dbReference type="AlphaFoldDB" id="A0A225VSZ2"/>
<keyword evidence="2" id="KW-1185">Reference proteome</keyword>
<name>A0A225VSZ2_9STRA</name>
<protein>
    <submittedName>
        <fullName evidence="1">Uncharacterized protein</fullName>
    </submittedName>
</protein>
<evidence type="ECO:0000313" key="1">
    <source>
        <dbReference type="EMBL" id="OWZ07640.1"/>
    </source>
</evidence>
<dbReference type="Proteomes" id="UP000198211">
    <property type="component" value="Unassembled WGS sequence"/>
</dbReference>
<sequence length="201" mass="22885">SLRWVKFVAARELPKTQDQFYKRWLLNRTAELVASRGDLPTLQWLMEIYLPLERVDNVVEVAADFGQLDMLQWLYEYQSERVHFGGCEMCGALEDKHEHVYNWLWEHTVPVANYHDKILCSVAKVGNMNVLEWLCDAYNLDASHALQSAINGCNWSAFPGSCRFIKDLASSKAKPSDTMHSAAEYTAMDMAAASGYLNVVT</sequence>
<dbReference type="InterPro" id="IPR052050">
    <property type="entry name" value="SecEffector_AnkRepeat"/>
</dbReference>
<proteinExistence type="predicted"/>
<accession>A0A225VSZ2</accession>
<evidence type="ECO:0000313" key="2">
    <source>
        <dbReference type="Proteomes" id="UP000198211"/>
    </source>
</evidence>
<organism evidence="1 2">
    <name type="scientific">Phytophthora megakarya</name>
    <dbReference type="NCBI Taxonomy" id="4795"/>
    <lineage>
        <taxon>Eukaryota</taxon>
        <taxon>Sar</taxon>
        <taxon>Stramenopiles</taxon>
        <taxon>Oomycota</taxon>
        <taxon>Peronosporomycetes</taxon>
        <taxon>Peronosporales</taxon>
        <taxon>Peronosporaceae</taxon>
        <taxon>Phytophthora</taxon>
    </lineage>
</organism>
<reference evidence="2" key="1">
    <citation type="submission" date="2017-03" db="EMBL/GenBank/DDBJ databases">
        <title>Phytopthora megakarya and P. palmivora, two closely related causual agents of cacao black pod achieved similar genome size and gene model numbers by different mechanisms.</title>
        <authorList>
            <person name="Ali S."/>
            <person name="Shao J."/>
            <person name="Larry D.J."/>
            <person name="Kronmiller B."/>
            <person name="Shen D."/>
            <person name="Strem M.D."/>
            <person name="Melnick R.L."/>
            <person name="Guiltinan M.J."/>
            <person name="Tyler B.M."/>
            <person name="Meinhardt L.W."/>
            <person name="Bailey B.A."/>
        </authorList>
    </citation>
    <scope>NUCLEOTIDE SEQUENCE [LARGE SCALE GENOMIC DNA]</scope>
    <source>
        <strain evidence="2">zdho120</strain>
    </source>
</reference>
<feature type="non-terminal residue" evidence="1">
    <location>
        <position position="1"/>
    </location>
</feature>
<dbReference type="OrthoDB" id="151517at2759"/>
<dbReference type="EMBL" id="NBNE01003459">
    <property type="protein sequence ID" value="OWZ07640.1"/>
    <property type="molecule type" value="Genomic_DNA"/>
</dbReference>
<comment type="caution">
    <text evidence="1">The sequence shown here is derived from an EMBL/GenBank/DDBJ whole genome shotgun (WGS) entry which is preliminary data.</text>
</comment>
<gene>
    <name evidence="1" type="ORF">PHMEG_00019944</name>
</gene>
<dbReference type="InterPro" id="IPR036770">
    <property type="entry name" value="Ankyrin_rpt-contain_sf"/>
</dbReference>